<evidence type="ECO:0000259" key="7">
    <source>
        <dbReference type="Pfam" id="PF13299"/>
    </source>
</evidence>
<dbReference type="SUPFAM" id="SSF56281">
    <property type="entry name" value="Metallo-hydrolase/oxidoreductase"/>
    <property type="match status" value="1"/>
</dbReference>
<organism evidence="9 10">
    <name type="scientific">Entamoeba histolytica HM-1:IMSS-B</name>
    <dbReference type="NCBI Taxonomy" id="885319"/>
    <lineage>
        <taxon>Eukaryota</taxon>
        <taxon>Amoebozoa</taxon>
        <taxon>Evosea</taxon>
        <taxon>Archamoebae</taxon>
        <taxon>Mastigamoebida</taxon>
        <taxon>Entamoebidae</taxon>
        <taxon>Entamoeba</taxon>
    </lineage>
</organism>
<name>M3SCD0_ENTH1</name>
<feature type="domain" description="Beta-Casp" evidence="6">
    <location>
        <begin position="249"/>
        <end position="350"/>
    </location>
</feature>
<reference evidence="9 10" key="1">
    <citation type="submission" date="2013-01" db="EMBL/GenBank/DDBJ databases">
        <authorList>
            <person name="Hannick L."/>
            <person name="Zafar N."/>
            <person name="Lorenzi H."/>
            <person name="Ali I.A."/>
            <person name="Petri W.P."/>
            <person name="Caler E."/>
        </authorList>
    </citation>
    <scope>NUCLEOTIDE SEQUENCE [LARGE SCALE GENOMIC DNA]</scope>
    <source>
        <strain evidence="10">HM3:IMSS-B</strain>
    </source>
</reference>
<evidence type="ECO:0000256" key="4">
    <source>
        <dbReference type="RuleBase" id="RU365006"/>
    </source>
</evidence>
<accession>M3SCD0</accession>
<dbReference type="PANTHER" id="PTHR45922">
    <property type="entry name" value="CLEAVAGE AND POLYADENYLATION SPECIFICITY FACTOR SUBUNIT 2"/>
    <property type="match status" value="1"/>
</dbReference>
<dbReference type="Pfam" id="PF13299">
    <property type="entry name" value="CPSF100_C"/>
    <property type="match status" value="1"/>
</dbReference>
<dbReference type="InterPro" id="IPR027075">
    <property type="entry name" value="CPSF2"/>
</dbReference>
<evidence type="ECO:0000256" key="1">
    <source>
        <dbReference type="ARBA" id="ARBA00004123"/>
    </source>
</evidence>
<dbReference type="Proteomes" id="UP000030781">
    <property type="component" value="Unassembled WGS sequence"/>
</dbReference>
<dbReference type="InterPro" id="IPR036866">
    <property type="entry name" value="RibonucZ/Hydroxyglut_hydro"/>
</dbReference>
<dbReference type="Gene3D" id="3.40.50.10890">
    <property type="match status" value="1"/>
</dbReference>
<dbReference type="VEuPathDB" id="AmoebaDB:EHI8A_054070"/>
<dbReference type="InterPro" id="IPR022712">
    <property type="entry name" value="Beta_Casp"/>
</dbReference>
<feature type="compositionally biased region" description="Basic and acidic residues" evidence="5">
    <location>
        <begin position="389"/>
        <end position="408"/>
    </location>
</feature>
<dbReference type="Gene3D" id="3.60.15.10">
    <property type="entry name" value="Ribonuclease Z/Hydroxyacylglutathione hydrolase-like"/>
    <property type="match status" value="1"/>
</dbReference>
<dbReference type="OrthoDB" id="64353at2759"/>
<evidence type="ECO:0000313" key="10">
    <source>
        <dbReference type="Proteomes" id="UP000030781"/>
    </source>
</evidence>
<sequence>MSIRTRSLFDGGKTSPISALLEINSTKILLDCGVDCNFTREIIEKYDSISDIDIVLISHSDLRHMGALPYIANKNPNCSIYTTDPVGKMGYLCMKEAIKTQQLIGYPCYRLKDVEQTYKRIFLLEYYKLQKCGEVEVSAHPSGRTLGGTNWKICNGCDEIIYAVGNDLNNGFVIEGSKIMKFNRPMVLLTDIGGLGKCQEMLNNVMMEIRKIVLRKGCCLLPVECGGRIMEYMEMVYISCDVDINRVIKDASFYCISSVADQIKEMNKTIMEWVRDGTDITNFKNISFQDNLEKLKRDLDARKPCVVFATLASFSVGSISRDVLLKICRDKRNGIIFLEPPQKGTVASEIEEFASPMNQKTSVKVDVWHTEDYTEEELKEIEALKEQKAKEENENKEHQIEEEKVQEKEIEEIEEIEEESEEDKKTMWQIKTDLYEDDLEDVGGLFPFFHNKVETTVYGDISTFKIEMNVEEPLLGNKDVDEVNEIEDYPRKYVKEEEELIISCTVASYDVSAEMETTKIRSIIARLIPRNLVFVSALEPNGIEWFKQNLPHSNIYGFNNTEIMTTICPVTPSETFTIDDSLLTVMKLNHFKEFNLGPIDAKVEDGTLLPITRQQRKRHESVYIGELPIKVLTKAIETENIDVKIVNGTIVCANGTITVSKEPSDVPKFIVRGRMNKAFFKVRKIVAEQFCIL</sequence>
<proteinExistence type="inferred from homology"/>
<dbReference type="PANTHER" id="PTHR45922:SF1">
    <property type="entry name" value="CLEAVAGE AND POLYADENYLATION SPECIFICITY FACTOR SUBUNIT 2"/>
    <property type="match status" value="1"/>
</dbReference>
<dbReference type="GO" id="GO:0006398">
    <property type="term" value="P:mRNA 3'-end processing by stem-loop binding and cleavage"/>
    <property type="evidence" value="ECO:0007669"/>
    <property type="project" value="InterPro"/>
</dbReference>
<protein>
    <recommendedName>
        <fullName evidence="4">Cleavage and polyadenylation specificity factor subunit 2</fullName>
    </recommendedName>
    <alternativeName>
        <fullName evidence="4">Cleavage and polyadenylation specificity factor 100 kDa subunit</fullName>
    </alternativeName>
</protein>
<keyword evidence="2 4" id="KW-0507">mRNA processing</keyword>
<feature type="domain" description="Metallo-beta-lactamase" evidence="8">
    <location>
        <begin position="20"/>
        <end position="171"/>
    </location>
</feature>
<evidence type="ECO:0000256" key="2">
    <source>
        <dbReference type="ARBA" id="ARBA00022664"/>
    </source>
</evidence>
<dbReference type="Pfam" id="PF10996">
    <property type="entry name" value="Beta-Casp"/>
    <property type="match status" value="1"/>
</dbReference>
<keyword evidence="4" id="KW-0694">RNA-binding</keyword>
<comment type="similarity">
    <text evidence="4">Belongs to the metallo-beta-lactamase superfamily. RNA-metabolizing metallo-beta-lactamase-like family. CPSF2/YSH1 subfamily.</text>
</comment>
<feature type="domain" description="Cleavage and polyadenylation specificity factor 2 C-terminal" evidence="7">
    <location>
        <begin position="609"/>
        <end position="690"/>
    </location>
</feature>
<evidence type="ECO:0000256" key="5">
    <source>
        <dbReference type="SAM" id="MobiDB-lite"/>
    </source>
</evidence>
<evidence type="ECO:0000256" key="3">
    <source>
        <dbReference type="ARBA" id="ARBA00023242"/>
    </source>
</evidence>
<evidence type="ECO:0000259" key="8">
    <source>
        <dbReference type="Pfam" id="PF16661"/>
    </source>
</evidence>
<dbReference type="Pfam" id="PF16661">
    <property type="entry name" value="Lactamase_B_6"/>
    <property type="match status" value="1"/>
</dbReference>
<dbReference type="InterPro" id="IPR025069">
    <property type="entry name" value="Cpsf2_C"/>
</dbReference>
<keyword evidence="3 4" id="KW-0539">Nucleus</keyword>
<evidence type="ECO:0000313" key="9">
    <source>
        <dbReference type="EMBL" id="EMH76804.1"/>
    </source>
</evidence>
<dbReference type="GO" id="GO:0003723">
    <property type="term" value="F:RNA binding"/>
    <property type="evidence" value="ECO:0007669"/>
    <property type="project" value="UniProtKB-KW"/>
</dbReference>
<dbReference type="GO" id="GO:0005847">
    <property type="term" value="C:mRNA cleavage and polyadenylation specificity factor complex"/>
    <property type="evidence" value="ECO:0007669"/>
    <property type="project" value="InterPro"/>
</dbReference>
<comment type="subcellular location">
    <subcellularLocation>
        <location evidence="1 4">Nucleus</location>
    </subcellularLocation>
</comment>
<dbReference type="EMBL" id="KB610222">
    <property type="protein sequence ID" value="EMH76804.1"/>
    <property type="molecule type" value="Genomic_DNA"/>
</dbReference>
<evidence type="ECO:0000259" key="6">
    <source>
        <dbReference type="Pfam" id="PF10996"/>
    </source>
</evidence>
<gene>
    <name evidence="9" type="ORF">EHI8A_054070</name>
</gene>
<dbReference type="InterPro" id="IPR001279">
    <property type="entry name" value="Metallo-B-lactamas"/>
</dbReference>
<dbReference type="AlphaFoldDB" id="M3SCD0"/>
<feature type="region of interest" description="Disordered" evidence="5">
    <location>
        <begin position="389"/>
        <end position="409"/>
    </location>
</feature>